<dbReference type="EMBL" id="JARCJK010000033">
    <property type="protein sequence ID" value="MDE4168249.1"/>
    <property type="molecule type" value="Genomic_DNA"/>
</dbReference>
<evidence type="ECO:0000313" key="1">
    <source>
        <dbReference type="EMBL" id="MDE4168249.1"/>
    </source>
</evidence>
<gene>
    <name evidence="1" type="ORF">PXK24_21485</name>
</gene>
<proteinExistence type="predicted"/>
<dbReference type="RefSeq" id="WP_274838876.1">
    <property type="nucleotide sequence ID" value="NZ_JARCJE010000023.1"/>
</dbReference>
<organism evidence="1 2">
    <name type="scientific">Phaeobacter gallaeciensis</name>
    <dbReference type="NCBI Taxonomy" id="60890"/>
    <lineage>
        <taxon>Bacteria</taxon>
        <taxon>Pseudomonadati</taxon>
        <taxon>Pseudomonadota</taxon>
        <taxon>Alphaproteobacteria</taxon>
        <taxon>Rhodobacterales</taxon>
        <taxon>Roseobacteraceae</taxon>
        <taxon>Phaeobacter</taxon>
    </lineage>
</organism>
<dbReference type="AlphaFoldDB" id="A0ABD4XGB6"/>
<dbReference type="Proteomes" id="UP001218364">
    <property type="component" value="Unassembled WGS sequence"/>
</dbReference>
<accession>A0ABD4XGB6</accession>
<evidence type="ECO:0008006" key="3">
    <source>
        <dbReference type="Google" id="ProtNLM"/>
    </source>
</evidence>
<comment type="caution">
    <text evidence="1">The sequence shown here is derived from an EMBL/GenBank/DDBJ whole genome shotgun (WGS) entry which is preliminary data.</text>
</comment>
<sequence>MTTNYETTIGFAISDLVVKLQASGFEAETDLVAFEIIIDLINAIESGGDSAFPVNLPTIAMTYIVTIYKAAISKAIYTLEHKLQRYGVDADDLTTLTGLRAAIDALNTATCENDTDIDVLQGQIDTLTTQIDSFEAIPIDRADPAQNAVSTSAYEAIPDDHELENVVAIAAARSIYAMPSEPLNRAGYHKAGIENGKAIDGIGGEVIYLNFQKNQSGDNVVYVTIKDRRTAEQVDILIPKDDMLYREGLVLSLYVNGEKYSYTIATDNGKTPLQVLTNLAQVMIDEGAPIQSFNVRQSHAGPHLIVTGETGVALDIAAGGYIPAVIENVGLVVAVDVVFPSLQEHYPTATNTDHTTVFDRELSVEINGKVVAAGIVFNDDGTPDQEASVRALRDSVLIAATEGATTAITPASVNLGVLSGIDSFTLGSATVTVNGNSQRITAMAPIDRLLDAIEALPLCSSAVLNDVGEVVITANVRGIDAASNTLEVNISLDTANSAFGFASATGGSLSGVIGNAIAEGTTLTLLGSGPLKPESEAPCFTVTAAKLDQNGKQIETLVSFSSDNADYRDGGELSVEINGEIVTVSMVAGDAVASVKALTEAIECQRLGILLDKSPSKAYKAPFDPNAPIDPVPRAEIELQAQNHDFAFLERAVQSREVVKSSLTPASSRSVIGGAINRYNDIDTAMQNGNLGVYNEYTFEGFTVSVTETDLTASQVDALFLGTFGDIGVLKFASWEDFDAAWSEAFSRALAASIEVTTETVSSFTSITVRDLDLTGTPQSAEFIFIEFSYNPEIILTAATEGTDQLIANVSMTYP</sequence>
<name>A0ABD4XGB6_9RHOB</name>
<reference evidence="1 2" key="1">
    <citation type="submission" date="2023-02" db="EMBL/GenBank/DDBJ databases">
        <title>Population genomics of bacteria associated with diatom.</title>
        <authorList>
            <person name="Xie J."/>
            <person name="Wang H."/>
        </authorList>
    </citation>
    <scope>NUCLEOTIDE SEQUENCE [LARGE SCALE GENOMIC DNA]</scope>
    <source>
        <strain evidence="1 2">PT47_8</strain>
    </source>
</reference>
<protein>
    <recommendedName>
        <fullName evidence="3">Baseplate protein J-like domain-containing protein</fullName>
    </recommendedName>
</protein>
<evidence type="ECO:0000313" key="2">
    <source>
        <dbReference type="Proteomes" id="UP001218364"/>
    </source>
</evidence>